<feature type="non-terminal residue" evidence="2">
    <location>
        <position position="102"/>
    </location>
</feature>
<reference evidence="2" key="2">
    <citation type="submission" date="2016-06" db="EMBL/GenBank/DDBJ databases">
        <title>The genome of a short-lived fish provides insights into sex chromosome evolution and the genetic control of aging.</title>
        <authorList>
            <person name="Reichwald K."/>
            <person name="Felder M."/>
            <person name="Petzold A."/>
            <person name="Koch P."/>
            <person name="Groth M."/>
            <person name="Platzer M."/>
        </authorList>
    </citation>
    <scope>NUCLEOTIDE SEQUENCE</scope>
    <source>
        <tissue evidence="2">Brain</tissue>
    </source>
</reference>
<accession>A0A1A8DQQ0</accession>
<evidence type="ECO:0000256" key="1">
    <source>
        <dbReference type="SAM" id="MobiDB-lite"/>
    </source>
</evidence>
<dbReference type="EMBL" id="HAEA01006669">
    <property type="protein sequence ID" value="SBQ35149.1"/>
    <property type="molecule type" value="Transcribed_RNA"/>
</dbReference>
<proteinExistence type="predicted"/>
<dbReference type="AlphaFoldDB" id="A0A1A8DQQ0"/>
<name>A0A1A8DQQ0_NOTKA</name>
<evidence type="ECO:0000313" key="2">
    <source>
        <dbReference type="EMBL" id="SBQ35149.1"/>
    </source>
</evidence>
<feature type="compositionally biased region" description="Basic and acidic residues" evidence="1">
    <location>
        <begin position="41"/>
        <end position="51"/>
    </location>
</feature>
<feature type="non-terminal residue" evidence="2">
    <location>
        <position position="1"/>
    </location>
</feature>
<sequence length="102" mass="10968">PGVGLGPGDNRSERLQLGQRERARVQHREVRPGEPTAGRVGWKEREHDASHHLAAPACIPSSPEGHDAYQPSAPVPASITLPLRGSAREAQGSRDSENDPQL</sequence>
<reference evidence="2" key="1">
    <citation type="submission" date="2016-05" db="EMBL/GenBank/DDBJ databases">
        <authorList>
            <person name="Lavstsen T."/>
            <person name="Jespersen J.S."/>
        </authorList>
    </citation>
    <scope>NUCLEOTIDE SEQUENCE</scope>
    <source>
        <tissue evidence="2">Brain</tissue>
    </source>
</reference>
<organism evidence="2">
    <name type="scientific">Nothobranchius kadleci</name>
    <name type="common">African annual killifish</name>
    <dbReference type="NCBI Taxonomy" id="1051664"/>
    <lineage>
        <taxon>Eukaryota</taxon>
        <taxon>Metazoa</taxon>
        <taxon>Chordata</taxon>
        <taxon>Craniata</taxon>
        <taxon>Vertebrata</taxon>
        <taxon>Euteleostomi</taxon>
        <taxon>Actinopterygii</taxon>
        <taxon>Neopterygii</taxon>
        <taxon>Teleostei</taxon>
        <taxon>Neoteleostei</taxon>
        <taxon>Acanthomorphata</taxon>
        <taxon>Ovalentaria</taxon>
        <taxon>Atherinomorphae</taxon>
        <taxon>Cyprinodontiformes</taxon>
        <taxon>Nothobranchiidae</taxon>
        <taxon>Nothobranchius</taxon>
    </lineage>
</organism>
<feature type="region of interest" description="Disordered" evidence="1">
    <location>
        <begin position="1"/>
        <end position="102"/>
    </location>
</feature>
<feature type="compositionally biased region" description="Basic and acidic residues" evidence="1">
    <location>
        <begin position="10"/>
        <end position="32"/>
    </location>
</feature>
<protein>
    <submittedName>
        <fullName evidence="2">Ets2 repressor factor</fullName>
    </submittedName>
</protein>
<gene>
    <name evidence="2" type="primary">ERF</name>
</gene>
<feature type="compositionally biased region" description="Basic and acidic residues" evidence="1">
    <location>
        <begin position="91"/>
        <end position="102"/>
    </location>
</feature>